<dbReference type="InterPro" id="IPR036388">
    <property type="entry name" value="WH-like_DNA-bd_sf"/>
</dbReference>
<comment type="similarity">
    <text evidence="1">Belongs to the LysR transcriptional regulatory family.</text>
</comment>
<name>A0A158I9U3_9BURK</name>
<dbReference type="PANTHER" id="PTHR30537">
    <property type="entry name" value="HTH-TYPE TRANSCRIPTIONAL REGULATOR"/>
    <property type="match status" value="1"/>
</dbReference>
<dbReference type="SUPFAM" id="SSF46785">
    <property type="entry name" value="Winged helix' DNA-binding domain"/>
    <property type="match status" value="1"/>
</dbReference>
<evidence type="ECO:0000256" key="2">
    <source>
        <dbReference type="ARBA" id="ARBA00023015"/>
    </source>
</evidence>
<sequence length="306" mass="32686">MEDWNELRLVLAIQRGGGLTAASAALGIDHSTAFRRLKALEAQLGVRLFERLPGGVYQPTEAGARIAAGAERMEDEFLALGRDVVGGDHRLSGRLRVTSSETLAYSQLTAHLAAFRRAHPGIVVELSIDNRVLSLSRREADIALRPVRPKEGDLWGRKLAGVAWALYAAPAYVEAHGGVPKSGKLDGHALIGWDEAASGIRAAEWLAQSAAPSAVVYRTNSLVNQLIAARAGVGLALLPCYLGDDDPGVVRAAARPVAELEGELWIVTHADLRKTARVRAFFDLVGAGLANQADLFEGRRSGRAIV</sequence>
<dbReference type="Pfam" id="PF03466">
    <property type="entry name" value="LysR_substrate"/>
    <property type="match status" value="1"/>
</dbReference>
<dbReference type="InterPro" id="IPR000847">
    <property type="entry name" value="LysR_HTH_N"/>
</dbReference>
<evidence type="ECO:0000256" key="4">
    <source>
        <dbReference type="ARBA" id="ARBA00023163"/>
    </source>
</evidence>
<accession>A0A158I9U3</accession>
<dbReference type="PANTHER" id="PTHR30537:SF3">
    <property type="entry name" value="TRANSCRIPTIONAL REGULATORY PROTEIN"/>
    <property type="match status" value="1"/>
</dbReference>
<dbReference type="OrthoDB" id="8579932at2"/>
<reference evidence="6" key="1">
    <citation type="submission" date="2016-01" db="EMBL/GenBank/DDBJ databases">
        <authorList>
            <person name="Peeters C."/>
        </authorList>
    </citation>
    <scope>NUCLEOTIDE SEQUENCE [LARGE SCALE GENOMIC DNA]</scope>
    <source>
        <strain evidence="6">LMG 29317</strain>
    </source>
</reference>
<keyword evidence="7" id="KW-1185">Reference proteome</keyword>
<dbReference type="Pfam" id="PF00126">
    <property type="entry name" value="HTH_1"/>
    <property type="match status" value="1"/>
</dbReference>
<dbReference type="Gene3D" id="1.10.10.10">
    <property type="entry name" value="Winged helix-like DNA-binding domain superfamily/Winged helix DNA-binding domain"/>
    <property type="match status" value="1"/>
</dbReference>
<keyword evidence="3" id="KW-0238">DNA-binding</keyword>
<dbReference type="EMBL" id="FCOM02000008">
    <property type="protein sequence ID" value="SAL53019.1"/>
    <property type="molecule type" value="Genomic_DNA"/>
</dbReference>
<dbReference type="Proteomes" id="UP000055019">
    <property type="component" value="Unassembled WGS sequence"/>
</dbReference>
<dbReference type="GO" id="GO:0003700">
    <property type="term" value="F:DNA-binding transcription factor activity"/>
    <property type="evidence" value="ECO:0007669"/>
    <property type="project" value="InterPro"/>
</dbReference>
<protein>
    <submittedName>
        <fullName evidence="6">LysR family transcriptional regulator</fullName>
    </submittedName>
</protein>
<dbReference type="InterPro" id="IPR005119">
    <property type="entry name" value="LysR_subst-bd"/>
</dbReference>
<dbReference type="Gene3D" id="3.40.190.290">
    <property type="match status" value="1"/>
</dbReference>
<evidence type="ECO:0000313" key="6">
    <source>
        <dbReference type="EMBL" id="SAL53019.1"/>
    </source>
</evidence>
<dbReference type="InterPro" id="IPR058163">
    <property type="entry name" value="LysR-type_TF_proteobact-type"/>
</dbReference>
<keyword evidence="2" id="KW-0805">Transcription regulation</keyword>
<organism evidence="6 7">
    <name type="scientific">Caballeronia arvi</name>
    <dbReference type="NCBI Taxonomy" id="1777135"/>
    <lineage>
        <taxon>Bacteria</taxon>
        <taxon>Pseudomonadati</taxon>
        <taxon>Pseudomonadota</taxon>
        <taxon>Betaproteobacteria</taxon>
        <taxon>Burkholderiales</taxon>
        <taxon>Burkholderiaceae</taxon>
        <taxon>Caballeronia</taxon>
    </lineage>
</organism>
<evidence type="ECO:0000256" key="3">
    <source>
        <dbReference type="ARBA" id="ARBA00023125"/>
    </source>
</evidence>
<dbReference type="InterPro" id="IPR036390">
    <property type="entry name" value="WH_DNA-bd_sf"/>
</dbReference>
<dbReference type="SUPFAM" id="SSF53850">
    <property type="entry name" value="Periplasmic binding protein-like II"/>
    <property type="match status" value="1"/>
</dbReference>
<gene>
    <name evidence="6" type="ORF">AWB74_02410</name>
</gene>
<keyword evidence="4" id="KW-0804">Transcription</keyword>
<proteinExistence type="inferred from homology"/>
<evidence type="ECO:0000313" key="7">
    <source>
        <dbReference type="Proteomes" id="UP000055019"/>
    </source>
</evidence>
<dbReference type="GO" id="GO:0043565">
    <property type="term" value="F:sequence-specific DNA binding"/>
    <property type="evidence" value="ECO:0007669"/>
    <property type="project" value="TreeGrafter"/>
</dbReference>
<evidence type="ECO:0000256" key="1">
    <source>
        <dbReference type="ARBA" id="ARBA00009437"/>
    </source>
</evidence>
<dbReference type="PROSITE" id="PS50931">
    <property type="entry name" value="HTH_LYSR"/>
    <property type="match status" value="1"/>
</dbReference>
<evidence type="ECO:0000259" key="5">
    <source>
        <dbReference type="PROSITE" id="PS50931"/>
    </source>
</evidence>
<dbReference type="RefSeq" id="WP_061146984.1">
    <property type="nucleotide sequence ID" value="NZ_FCOM02000008.1"/>
</dbReference>
<comment type="caution">
    <text evidence="6">The sequence shown here is derived from an EMBL/GenBank/DDBJ whole genome shotgun (WGS) entry which is preliminary data.</text>
</comment>
<dbReference type="GO" id="GO:0006351">
    <property type="term" value="P:DNA-templated transcription"/>
    <property type="evidence" value="ECO:0007669"/>
    <property type="project" value="TreeGrafter"/>
</dbReference>
<feature type="domain" description="HTH lysR-type" evidence="5">
    <location>
        <begin position="1"/>
        <end position="60"/>
    </location>
</feature>
<dbReference type="AlphaFoldDB" id="A0A158I9U3"/>